<organism evidence="2 3">
    <name type="scientific">Komagataeibacter intermedius AF2</name>
    <dbReference type="NCBI Taxonomy" id="1458464"/>
    <lineage>
        <taxon>Bacteria</taxon>
        <taxon>Pseudomonadati</taxon>
        <taxon>Pseudomonadota</taxon>
        <taxon>Alphaproteobacteria</taxon>
        <taxon>Acetobacterales</taxon>
        <taxon>Acetobacteraceae</taxon>
        <taxon>Komagataeibacter</taxon>
    </lineage>
</organism>
<keyword evidence="1" id="KW-1133">Transmembrane helix</keyword>
<sequence>MTQDRTRLTRNRVAGILPACLVSYALAHFMVIASVSASAATAQLGQIIALACLPALVVLCFSSSAGVLSVCMGGGLAVLIELIS</sequence>
<keyword evidence="1" id="KW-0812">Transmembrane</keyword>
<accession>A0A0N1FQV6</accession>
<feature type="transmembrane region" description="Helical" evidence="1">
    <location>
        <begin position="47"/>
        <end position="80"/>
    </location>
</feature>
<comment type="caution">
    <text evidence="2">The sequence shown here is derived from an EMBL/GenBank/DDBJ whole genome shotgun (WGS) entry which is preliminary data.</text>
</comment>
<dbReference type="RefSeq" id="WP_039734416.1">
    <property type="nucleotide sequence ID" value="NZ_JUFX02000057.1"/>
</dbReference>
<protein>
    <submittedName>
        <fullName evidence="2">Uncharacterized protein</fullName>
    </submittedName>
</protein>
<name>A0A0N1FQV6_9PROT</name>
<evidence type="ECO:0000313" key="2">
    <source>
        <dbReference type="EMBL" id="KPH88191.1"/>
    </source>
</evidence>
<keyword evidence="1" id="KW-0472">Membrane</keyword>
<feature type="transmembrane region" description="Helical" evidence="1">
    <location>
        <begin position="12"/>
        <end position="35"/>
    </location>
</feature>
<dbReference type="AlphaFoldDB" id="A0A0N1FQV6"/>
<proteinExistence type="predicted"/>
<reference evidence="2 3" key="1">
    <citation type="submission" date="2015-07" db="EMBL/GenBank/DDBJ databases">
        <title>Draft Genome Sequence of Komagataeibacter intermedius Strain AF2, Isolated from Kombucha Tea.</title>
        <authorList>
            <person name="Santos R.A."/>
            <person name="Berretta A.A."/>
            <person name="Barud H.S."/>
            <person name="Ribeiro S.J."/>
            <person name="Gonzalez-Garcia L.N."/>
            <person name="Zucchi T.D."/>
            <person name="Goldman G.H."/>
            <person name="Riano-Pachon D.M."/>
        </authorList>
    </citation>
    <scope>NUCLEOTIDE SEQUENCE [LARGE SCALE GENOMIC DNA]</scope>
    <source>
        <strain evidence="2 3">AF2</strain>
    </source>
</reference>
<gene>
    <name evidence="2" type="ORF">GLUCOINTEAF2_0201786</name>
</gene>
<evidence type="ECO:0000256" key="1">
    <source>
        <dbReference type="SAM" id="Phobius"/>
    </source>
</evidence>
<dbReference type="Proteomes" id="UP000031553">
    <property type="component" value="Unassembled WGS sequence"/>
</dbReference>
<dbReference type="EMBL" id="JUFX02000057">
    <property type="protein sequence ID" value="KPH88191.1"/>
    <property type="molecule type" value="Genomic_DNA"/>
</dbReference>
<evidence type="ECO:0000313" key="3">
    <source>
        <dbReference type="Proteomes" id="UP000031553"/>
    </source>
</evidence>